<dbReference type="Proteomes" id="UP000327157">
    <property type="component" value="Unassembled WGS sequence"/>
</dbReference>
<reference evidence="2 3" key="2">
    <citation type="submission" date="2019-11" db="EMBL/GenBank/DDBJ databases">
        <title>A de novo genome assembly of a pear dwarfing rootstock.</title>
        <authorList>
            <person name="Wang F."/>
            <person name="Wang J."/>
            <person name="Li S."/>
            <person name="Zhang Y."/>
            <person name="Fang M."/>
            <person name="Ma L."/>
            <person name="Zhao Y."/>
            <person name="Jiang S."/>
        </authorList>
    </citation>
    <scope>NUCLEOTIDE SEQUENCE [LARGE SCALE GENOMIC DNA]</scope>
    <source>
        <strain evidence="2">S2</strain>
        <tissue evidence="2">Leaf</tissue>
    </source>
</reference>
<evidence type="ECO:0000313" key="3">
    <source>
        <dbReference type="Proteomes" id="UP000327157"/>
    </source>
</evidence>
<dbReference type="EMBL" id="SMOL01000067">
    <property type="protein sequence ID" value="KAB2634398.1"/>
    <property type="molecule type" value="Genomic_DNA"/>
</dbReference>
<reference evidence="2 3" key="1">
    <citation type="submission" date="2019-09" db="EMBL/GenBank/DDBJ databases">
        <authorList>
            <person name="Ou C."/>
        </authorList>
    </citation>
    <scope>NUCLEOTIDE SEQUENCE [LARGE SCALE GENOMIC DNA]</scope>
    <source>
        <strain evidence="2">S2</strain>
        <tissue evidence="2">Leaf</tissue>
    </source>
</reference>
<sequence>MDTRRSAVLDSLAASMRADLRAISDSAVAFHMAMDSIVTAVRRYLALFRHDLALGAGDGSDPAPTIFDDTQSLDLGHPGLQRDYNPPRIPSPIEVHSVPPLLSSSPLLQVMAN</sequence>
<evidence type="ECO:0000313" key="2">
    <source>
        <dbReference type="EMBL" id="KAB2634398.1"/>
    </source>
</evidence>
<name>A0A5N5I3S7_9ROSA</name>
<dbReference type="AlphaFoldDB" id="A0A5N5I3S7"/>
<evidence type="ECO:0000256" key="1">
    <source>
        <dbReference type="SAM" id="MobiDB-lite"/>
    </source>
</evidence>
<keyword evidence="3" id="KW-1185">Reference proteome</keyword>
<feature type="region of interest" description="Disordered" evidence="1">
    <location>
        <begin position="56"/>
        <end position="97"/>
    </location>
</feature>
<protein>
    <submittedName>
        <fullName evidence="2">Uncharacterized protein</fullName>
    </submittedName>
</protein>
<accession>A0A5N5I3S7</accession>
<proteinExistence type="predicted"/>
<comment type="caution">
    <text evidence="2">The sequence shown here is derived from an EMBL/GenBank/DDBJ whole genome shotgun (WGS) entry which is preliminary data.</text>
</comment>
<organism evidence="2 3">
    <name type="scientific">Pyrus ussuriensis x Pyrus communis</name>
    <dbReference type="NCBI Taxonomy" id="2448454"/>
    <lineage>
        <taxon>Eukaryota</taxon>
        <taxon>Viridiplantae</taxon>
        <taxon>Streptophyta</taxon>
        <taxon>Embryophyta</taxon>
        <taxon>Tracheophyta</taxon>
        <taxon>Spermatophyta</taxon>
        <taxon>Magnoliopsida</taxon>
        <taxon>eudicotyledons</taxon>
        <taxon>Gunneridae</taxon>
        <taxon>Pentapetalae</taxon>
        <taxon>rosids</taxon>
        <taxon>fabids</taxon>
        <taxon>Rosales</taxon>
        <taxon>Rosaceae</taxon>
        <taxon>Amygdaloideae</taxon>
        <taxon>Maleae</taxon>
        <taxon>Pyrus</taxon>
    </lineage>
</organism>
<gene>
    <name evidence="2" type="ORF">D8674_036517</name>
</gene>